<dbReference type="AlphaFoldDB" id="A0A3Q9IYE7"/>
<keyword evidence="3" id="KW-1185">Reference proteome</keyword>
<feature type="transmembrane region" description="Helical" evidence="1">
    <location>
        <begin position="216"/>
        <end position="238"/>
    </location>
</feature>
<proteinExistence type="predicted"/>
<keyword evidence="1" id="KW-0472">Membrane</keyword>
<feature type="transmembrane region" description="Helical" evidence="1">
    <location>
        <begin position="157"/>
        <end position="175"/>
    </location>
</feature>
<feature type="transmembrane region" description="Helical" evidence="1">
    <location>
        <begin position="78"/>
        <end position="97"/>
    </location>
</feature>
<keyword evidence="1" id="KW-1133">Transmembrane helix</keyword>
<keyword evidence="1" id="KW-0812">Transmembrane</keyword>
<feature type="transmembrane region" description="Helical" evidence="1">
    <location>
        <begin position="15"/>
        <end position="35"/>
    </location>
</feature>
<dbReference type="Proteomes" id="UP000276888">
    <property type="component" value="Chromosome"/>
</dbReference>
<evidence type="ECO:0000256" key="1">
    <source>
        <dbReference type="SAM" id="Phobius"/>
    </source>
</evidence>
<feature type="transmembrane region" description="Helical" evidence="1">
    <location>
        <begin position="126"/>
        <end position="145"/>
    </location>
</feature>
<name>A0A3Q9IYE7_9MICO</name>
<gene>
    <name evidence="2" type="ORF">CVS47_00483</name>
</gene>
<reference evidence="2 3" key="1">
    <citation type="submission" date="2018-08" db="EMBL/GenBank/DDBJ databases">
        <title>Microbacterium lemovicicum sp. nov., a bacterium isolated from a natural uranium-rich soil.</title>
        <authorList>
            <person name="ORTET P."/>
        </authorList>
    </citation>
    <scope>NUCLEOTIDE SEQUENCE [LARGE SCALE GENOMIC DNA]</scope>
    <source>
        <strain evidence="2 3">Viu22</strain>
    </source>
</reference>
<dbReference type="RefSeq" id="WP_127094650.1">
    <property type="nucleotide sequence ID" value="NZ_CP031423.1"/>
</dbReference>
<accession>A0A3Q9IYE7</accession>
<evidence type="ECO:0000313" key="3">
    <source>
        <dbReference type="Proteomes" id="UP000276888"/>
    </source>
</evidence>
<feature type="transmembrane region" description="Helical" evidence="1">
    <location>
        <begin position="181"/>
        <end position="204"/>
    </location>
</feature>
<evidence type="ECO:0000313" key="2">
    <source>
        <dbReference type="EMBL" id="AZS35885.1"/>
    </source>
</evidence>
<sequence>MAAASSTSPERTYRYLRLGVVGTVVVIFVSVSVAAGRVGWLPALSDYYYTPARNAFVGALVAVSLALLVLSGRGADRALLDGAAVFGPLIALIPTTVVPGTIPGVDVACPSRCLPPDAVDAAADGVATYLIVGALVVLTAVILVITGQVTASRVRSSLIGSAGVLVSVAACWLGARDAFLAQGHFVATVIFFALFALVAIRSAFPSRLSPPPRRYRVAYSLVAGLLLLVLAVYVVSAIRAGDGAAPSLLFAESAALALFSAFWLVQTVEKWRQSDPALLPARS</sequence>
<dbReference type="OrthoDB" id="5141757at2"/>
<dbReference type="EMBL" id="CP031423">
    <property type="protein sequence ID" value="AZS35885.1"/>
    <property type="molecule type" value="Genomic_DNA"/>
</dbReference>
<dbReference type="KEGG" id="mlv:CVS47_00483"/>
<feature type="transmembrane region" description="Helical" evidence="1">
    <location>
        <begin position="244"/>
        <end position="265"/>
    </location>
</feature>
<feature type="transmembrane region" description="Helical" evidence="1">
    <location>
        <begin position="55"/>
        <end position="71"/>
    </location>
</feature>
<evidence type="ECO:0008006" key="4">
    <source>
        <dbReference type="Google" id="ProtNLM"/>
    </source>
</evidence>
<organism evidence="2 3">
    <name type="scientific">Microbacterium lemovicicum</name>
    <dbReference type="NCBI Taxonomy" id="1072463"/>
    <lineage>
        <taxon>Bacteria</taxon>
        <taxon>Bacillati</taxon>
        <taxon>Actinomycetota</taxon>
        <taxon>Actinomycetes</taxon>
        <taxon>Micrococcales</taxon>
        <taxon>Microbacteriaceae</taxon>
        <taxon>Microbacterium</taxon>
    </lineage>
</organism>
<protein>
    <recommendedName>
        <fullName evidence="4">DUF998 domain-containing protein</fullName>
    </recommendedName>
</protein>